<organism evidence="1 2">
    <name type="scientific">Clonostachys rosea f. rosea IK726</name>
    <dbReference type="NCBI Taxonomy" id="1349383"/>
    <lineage>
        <taxon>Eukaryota</taxon>
        <taxon>Fungi</taxon>
        <taxon>Dikarya</taxon>
        <taxon>Ascomycota</taxon>
        <taxon>Pezizomycotina</taxon>
        <taxon>Sordariomycetes</taxon>
        <taxon>Hypocreomycetidae</taxon>
        <taxon>Hypocreales</taxon>
        <taxon>Bionectriaceae</taxon>
        <taxon>Clonostachys</taxon>
    </lineage>
</organism>
<sequence>MTQDEYDAELTRNLEEMIKNRNKYNEGVKEMEKLRDERDGLDERVKKGEIDARMKQLLDQNGELFIQSGKLYEEFKSLRERKHE</sequence>
<dbReference type="EMBL" id="CADEHS020000001">
    <property type="protein sequence ID" value="CAG9936355.1"/>
    <property type="molecule type" value="Genomic_DNA"/>
</dbReference>
<dbReference type="Proteomes" id="UP000836387">
    <property type="component" value="Unassembled WGS sequence"/>
</dbReference>
<protein>
    <submittedName>
        <fullName evidence="1">Uncharacterized protein</fullName>
    </submittedName>
</protein>
<comment type="caution">
    <text evidence="1">The sequence shown here is derived from an EMBL/GenBank/DDBJ whole genome shotgun (WGS) entry which is preliminary data.</text>
</comment>
<proteinExistence type="predicted"/>
<name>A0ACA9T629_BIOOC</name>
<reference evidence="1" key="1">
    <citation type="submission" date="2020-04" db="EMBL/GenBank/DDBJ databases">
        <authorList>
            <person name="Broberg M."/>
        </authorList>
    </citation>
    <scope>NUCLEOTIDE SEQUENCE</scope>
</reference>
<reference evidence="1" key="2">
    <citation type="submission" date="2021-10" db="EMBL/GenBank/DDBJ databases">
        <authorList>
            <person name="Piombo E."/>
        </authorList>
    </citation>
    <scope>NUCLEOTIDE SEQUENCE</scope>
</reference>
<evidence type="ECO:0000313" key="1">
    <source>
        <dbReference type="EMBL" id="CAG9936355.1"/>
    </source>
</evidence>
<accession>A0ACA9T629</accession>
<keyword evidence="2" id="KW-1185">Reference proteome</keyword>
<evidence type="ECO:0000313" key="2">
    <source>
        <dbReference type="Proteomes" id="UP000836387"/>
    </source>
</evidence>
<gene>
    <name evidence="1" type="ORF">CRV2_00003535</name>
</gene>